<dbReference type="SUPFAM" id="SSF51182">
    <property type="entry name" value="RmlC-like cupins"/>
    <property type="match status" value="1"/>
</dbReference>
<dbReference type="Gene3D" id="2.60.120.10">
    <property type="entry name" value="Jelly Rolls"/>
    <property type="match status" value="1"/>
</dbReference>
<dbReference type="PANTHER" id="PTHR37694">
    <property type="entry name" value="SLR8022 PROTEIN"/>
    <property type="match status" value="1"/>
</dbReference>
<dbReference type="CDD" id="cd02230">
    <property type="entry name" value="cupin_HP0902-like"/>
    <property type="match status" value="1"/>
</dbReference>
<proteinExistence type="predicted"/>
<dbReference type="EMBL" id="AP024484">
    <property type="protein sequence ID" value="BCS85956.1"/>
    <property type="molecule type" value="Genomic_DNA"/>
</dbReference>
<gene>
    <name evidence="2" type="ORF">prwr041_18490</name>
</gene>
<evidence type="ECO:0000259" key="1">
    <source>
        <dbReference type="Pfam" id="PF07883"/>
    </source>
</evidence>
<dbReference type="InterPro" id="IPR013096">
    <property type="entry name" value="Cupin_2"/>
</dbReference>
<dbReference type="PANTHER" id="PTHR37694:SF1">
    <property type="entry name" value="SLR8022 PROTEIN"/>
    <property type="match status" value="1"/>
</dbReference>
<dbReference type="Proteomes" id="UP001319045">
    <property type="component" value="Chromosome"/>
</dbReference>
<dbReference type="InterPro" id="IPR011051">
    <property type="entry name" value="RmlC_Cupin_sf"/>
</dbReference>
<protein>
    <submittedName>
        <fullName evidence="2">Cupin</fullName>
    </submittedName>
</protein>
<dbReference type="Pfam" id="PF07883">
    <property type="entry name" value="Cupin_2"/>
    <property type="match status" value="1"/>
</dbReference>
<name>A0ABM8I274_9BACT</name>
<feature type="domain" description="Cupin type-2" evidence="1">
    <location>
        <begin position="39"/>
        <end position="104"/>
    </location>
</feature>
<keyword evidence="3" id="KW-1185">Reference proteome</keyword>
<organism evidence="2 3">
    <name type="scientific">Prevotella herbatica</name>
    <dbReference type="NCBI Taxonomy" id="2801997"/>
    <lineage>
        <taxon>Bacteria</taxon>
        <taxon>Pseudomonadati</taxon>
        <taxon>Bacteroidota</taxon>
        <taxon>Bacteroidia</taxon>
        <taxon>Bacteroidales</taxon>
        <taxon>Prevotellaceae</taxon>
        <taxon>Prevotella</taxon>
    </lineage>
</organism>
<evidence type="ECO:0000313" key="2">
    <source>
        <dbReference type="EMBL" id="BCS85956.1"/>
    </source>
</evidence>
<accession>A0ABM8I274</accession>
<evidence type="ECO:0000313" key="3">
    <source>
        <dbReference type="Proteomes" id="UP001319045"/>
    </source>
</evidence>
<dbReference type="InterPro" id="IPR014710">
    <property type="entry name" value="RmlC-like_jellyroll"/>
</dbReference>
<sequence length="115" mass="12798">MARFEKGKALNPNDIIAYQEEGIVSMELLHNESGSITLFAFGKGQQLSPHSAPLDAFIQAIDGQFVLTLDDEEHLIKAGEIFMIPAGHVHSLRADNKFKMIITMVSAKRNIDFKK</sequence>
<reference evidence="2 3" key="1">
    <citation type="journal article" date="2022" name="Int. J. Syst. Evol. Microbiol.">
        <title>Prevotella herbatica sp. nov., a plant polysaccharide-decomposing anaerobic bacterium isolated from a methanogenic reactor.</title>
        <authorList>
            <person name="Uek A."/>
            <person name="Tonouchi A."/>
            <person name="Kaku N."/>
            <person name="Ueki K."/>
        </authorList>
    </citation>
    <scope>NUCLEOTIDE SEQUENCE [LARGE SCALE GENOMIC DNA]</scope>
    <source>
        <strain evidence="2 3">WR041</strain>
    </source>
</reference>
<dbReference type="RefSeq" id="WP_207153557.1">
    <property type="nucleotide sequence ID" value="NZ_AP024484.1"/>
</dbReference>